<reference evidence="1" key="2">
    <citation type="journal article" date="2015" name="Data Brief">
        <title>Shoot transcriptome of the giant reed, Arundo donax.</title>
        <authorList>
            <person name="Barrero R.A."/>
            <person name="Guerrero F.D."/>
            <person name="Moolhuijzen P."/>
            <person name="Goolsby J.A."/>
            <person name="Tidwell J."/>
            <person name="Bellgard S.E."/>
            <person name="Bellgard M.I."/>
        </authorList>
    </citation>
    <scope>NUCLEOTIDE SEQUENCE</scope>
    <source>
        <tissue evidence="1">Shoot tissue taken approximately 20 cm above the soil surface</tissue>
    </source>
</reference>
<sequence length="41" mass="4801">MTCVPSKNHPTFFKHTVNVHVRKQYNLKFLGKLVGQLIVNY</sequence>
<organism evidence="1">
    <name type="scientific">Arundo donax</name>
    <name type="common">Giant reed</name>
    <name type="synonym">Donax arundinaceus</name>
    <dbReference type="NCBI Taxonomy" id="35708"/>
    <lineage>
        <taxon>Eukaryota</taxon>
        <taxon>Viridiplantae</taxon>
        <taxon>Streptophyta</taxon>
        <taxon>Embryophyta</taxon>
        <taxon>Tracheophyta</taxon>
        <taxon>Spermatophyta</taxon>
        <taxon>Magnoliopsida</taxon>
        <taxon>Liliopsida</taxon>
        <taxon>Poales</taxon>
        <taxon>Poaceae</taxon>
        <taxon>PACMAD clade</taxon>
        <taxon>Arundinoideae</taxon>
        <taxon>Arundineae</taxon>
        <taxon>Arundo</taxon>
    </lineage>
</organism>
<protein>
    <submittedName>
        <fullName evidence="1">Uncharacterized protein</fullName>
    </submittedName>
</protein>
<name>A0A0A9DRY2_ARUDO</name>
<reference evidence="1" key="1">
    <citation type="submission" date="2014-09" db="EMBL/GenBank/DDBJ databases">
        <authorList>
            <person name="Magalhaes I.L.F."/>
            <person name="Oliveira U."/>
            <person name="Santos F.R."/>
            <person name="Vidigal T.H.D.A."/>
            <person name="Brescovit A.D."/>
            <person name="Santos A.J."/>
        </authorList>
    </citation>
    <scope>NUCLEOTIDE SEQUENCE</scope>
    <source>
        <tissue evidence="1">Shoot tissue taken approximately 20 cm above the soil surface</tissue>
    </source>
</reference>
<proteinExistence type="predicted"/>
<accession>A0A0A9DRY2</accession>
<dbReference type="EMBL" id="GBRH01207359">
    <property type="protein sequence ID" value="JAD90536.1"/>
    <property type="molecule type" value="Transcribed_RNA"/>
</dbReference>
<evidence type="ECO:0000313" key="1">
    <source>
        <dbReference type="EMBL" id="JAD90536.1"/>
    </source>
</evidence>
<dbReference type="AlphaFoldDB" id="A0A0A9DRY2"/>